<dbReference type="SMART" id="SM00382">
    <property type="entry name" value="AAA"/>
    <property type="match status" value="1"/>
</dbReference>
<accession>A0A4S2MX72</accession>
<comment type="similarity">
    <text evidence="1">Belongs to the AAA ATPase family.</text>
</comment>
<gene>
    <name evidence="6" type="ORF">EX30DRAFT_355043</name>
</gene>
<feature type="compositionally biased region" description="Pro residues" evidence="4">
    <location>
        <begin position="296"/>
        <end position="305"/>
    </location>
</feature>
<feature type="compositionally biased region" description="Low complexity" evidence="4">
    <location>
        <begin position="407"/>
        <end position="435"/>
    </location>
</feature>
<evidence type="ECO:0000259" key="5">
    <source>
        <dbReference type="SMART" id="SM00382"/>
    </source>
</evidence>
<dbReference type="Pfam" id="PF17862">
    <property type="entry name" value="AAA_lid_3"/>
    <property type="match status" value="1"/>
</dbReference>
<feature type="region of interest" description="Disordered" evidence="4">
    <location>
        <begin position="368"/>
        <end position="435"/>
    </location>
</feature>
<dbReference type="InterPro" id="IPR050304">
    <property type="entry name" value="MT-severing_AAA_ATPase"/>
</dbReference>
<dbReference type="GO" id="GO:0016887">
    <property type="term" value="F:ATP hydrolysis activity"/>
    <property type="evidence" value="ECO:0007669"/>
    <property type="project" value="InterPro"/>
</dbReference>
<dbReference type="Pfam" id="PF00004">
    <property type="entry name" value="AAA"/>
    <property type="match status" value="1"/>
</dbReference>
<name>A0A4S2MX72_9PEZI</name>
<evidence type="ECO:0000313" key="7">
    <source>
        <dbReference type="Proteomes" id="UP000298138"/>
    </source>
</evidence>
<dbReference type="InterPro" id="IPR041569">
    <property type="entry name" value="AAA_lid_3"/>
</dbReference>
<dbReference type="InterPro" id="IPR003593">
    <property type="entry name" value="AAA+_ATPase"/>
</dbReference>
<keyword evidence="2" id="KW-0547">Nucleotide-binding</keyword>
<dbReference type="SUPFAM" id="SSF52540">
    <property type="entry name" value="P-loop containing nucleoside triphosphate hydrolases"/>
    <property type="match status" value="1"/>
</dbReference>
<dbReference type="AlphaFoldDB" id="A0A4S2MX72"/>
<dbReference type="STRING" id="341454.A0A4S2MX72"/>
<dbReference type="PANTHER" id="PTHR23074:SF17">
    <property type="entry name" value="FIDGETIN-LIKE PROTEIN 1"/>
    <property type="match status" value="1"/>
</dbReference>
<dbReference type="Gene3D" id="1.10.8.60">
    <property type="match status" value="1"/>
</dbReference>
<dbReference type="PROSITE" id="PS00674">
    <property type="entry name" value="AAA"/>
    <property type="match status" value="1"/>
</dbReference>
<feature type="compositionally biased region" description="Low complexity" evidence="4">
    <location>
        <begin position="373"/>
        <end position="394"/>
    </location>
</feature>
<evidence type="ECO:0000256" key="3">
    <source>
        <dbReference type="ARBA" id="ARBA00022840"/>
    </source>
</evidence>
<dbReference type="FunFam" id="1.10.8.60:FF:000022">
    <property type="entry name" value="Fidgetin like 1"/>
    <property type="match status" value="1"/>
</dbReference>
<dbReference type="PANTHER" id="PTHR23074">
    <property type="entry name" value="AAA DOMAIN-CONTAINING"/>
    <property type="match status" value="1"/>
</dbReference>
<dbReference type="EMBL" id="ML220120">
    <property type="protein sequence ID" value="TGZ81227.1"/>
    <property type="molecule type" value="Genomic_DNA"/>
</dbReference>
<keyword evidence="7" id="KW-1185">Reference proteome</keyword>
<dbReference type="Proteomes" id="UP000298138">
    <property type="component" value="Unassembled WGS sequence"/>
</dbReference>
<feature type="compositionally biased region" description="Low complexity" evidence="4">
    <location>
        <begin position="138"/>
        <end position="156"/>
    </location>
</feature>
<dbReference type="Gene3D" id="3.40.50.300">
    <property type="entry name" value="P-loop containing nucleotide triphosphate hydrolases"/>
    <property type="match status" value="1"/>
</dbReference>
<dbReference type="InterPro" id="IPR015415">
    <property type="entry name" value="Spast_Vps4_C"/>
</dbReference>
<dbReference type="OrthoDB" id="10251136at2759"/>
<feature type="domain" description="AAA+ ATPase" evidence="5">
    <location>
        <begin position="506"/>
        <end position="655"/>
    </location>
</feature>
<evidence type="ECO:0000313" key="6">
    <source>
        <dbReference type="EMBL" id="TGZ81227.1"/>
    </source>
</evidence>
<protein>
    <submittedName>
        <fullName evidence="6">AAA-domain-containing protein</fullName>
    </submittedName>
</protein>
<reference evidence="6 7" key="1">
    <citation type="submission" date="2019-04" db="EMBL/GenBank/DDBJ databases">
        <title>Comparative genomics and transcriptomics to analyze fruiting body development in filamentous ascomycetes.</title>
        <authorList>
            <consortium name="DOE Joint Genome Institute"/>
            <person name="Lutkenhaus R."/>
            <person name="Traeger S."/>
            <person name="Breuer J."/>
            <person name="Kuo A."/>
            <person name="Lipzen A."/>
            <person name="Pangilinan J."/>
            <person name="Dilworth D."/>
            <person name="Sandor L."/>
            <person name="Poggeler S."/>
            <person name="Barry K."/>
            <person name="Grigoriev I.V."/>
            <person name="Nowrousian M."/>
        </authorList>
    </citation>
    <scope>NUCLEOTIDE SEQUENCE [LARGE SCALE GENOMIC DNA]</scope>
    <source>
        <strain evidence="6 7">CBS 389.68</strain>
    </source>
</reference>
<evidence type="ECO:0000256" key="4">
    <source>
        <dbReference type="SAM" id="MobiDB-lite"/>
    </source>
</evidence>
<dbReference type="FunFam" id="3.40.50.300:FF:000093">
    <property type="entry name" value="Fidgetin-like 1"/>
    <property type="match status" value="1"/>
</dbReference>
<feature type="compositionally biased region" description="Polar residues" evidence="4">
    <location>
        <begin position="219"/>
        <end position="245"/>
    </location>
</feature>
<feature type="compositionally biased region" description="Pro residues" evidence="4">
    <location>
        <begin position="332"/>
        <end position="342"/>
    </location>
</feature>
<sequence length="760" mass="82088">MKGKSYASLQKTYDQAHLTCTTAVYYESLGNETEALRCWRECLQQLQGCNSTAHSYSRSRTASERSLLLSLNGLREQCEDRIALLQAILISRLEAENSGAGSVVHNQSLSAPLSPPILPQRPITAAAAMTRPGMPERGGSSYSGTGSVGQSSFTSTTPPPHSFTPTSDRGENRRTLLTTLRPPAPNRKTTRTSQFPDGLGAGGPVAAARAATMAWSTPRAESSNTVHTLSPDSPTRHAASSSTGDLPSGRRLSIDSGEGSPTLTVRRRPGTGTLKSRPQSSALPLGSPTQPVFDDYPPPPPPPHRIPVQRAATAIPRKPVGSPPSHTHFSPYAPPPLPPKPLGPQHRPADLTKLNTHTLERNRYRSISNPDFHSQASSSSHSLPYPQSPSSRPSSPHRRSPSPPSPESRSSTPHTPASTSPTSPAAVSSDSSTPTPFQIRLNAALESIKGHTDSQAASQVASDIVISGDHVTWDDVAGLTTAKQALKEAVVYPFLRPDLFSGLREPARGILLFGPPGTGKTMLARAVATESRSTFFSISASSLTSKYLGESEKLVKALFCLAKAMAPSIIFVDEIDSLLSSRSDSGSESEATRRIKTEFLIQWSDLARAAAGRERGEGEGDLSRVLVLAATNLPWAIDEAARRRFVRRVYIPLPEEETRKLQFEKLLQAQKHQLGEEEMKKLVEMTDGFSGSDITALAKDAAMGPLRSLGEKLLETKKEEIRGIEMEDFRKSLETIRPSVSKEGLGRFEEWARMYGERAS</sequence>
<dbReference type="Pfam" id="PF09336">
    <property type="entry name" value="Vps4_C"/>
    <property type="match status" value="1"/>
</dbReference>
<dbReference type="InterPro" id="IPR027417">
    <property type="entry name" value="P-loop_NTPase"/>
</dbReference>
<dbReference type="GO" id="GO:0005524">
    <property type="term" value="F:ATP binding"/>
    <property type="evidence" value="ECO:0007669"/>
    <property type="project" value="UniProtKB-KW"/>
</dbReference>
<evidence type="ECO:0000256" key="1">
    <source>
        <dbReference type="ARBA" id="ARBA00006914"/>
    </source>
</evidence>
<keyword evidence="3" id="KW-0067">ATP-binding</keyword>
<feature type="compositionally biased region" description="Low complexity" evidence="4">
    <location>
        <begin position="204"/>
        <end position="214"/>
    </location>
</feature>
<feature type="compositionally biased region" description="Polar residues" evidence="4">
    <location>
        <begin position="273"/>
        <end position="290"/>
    </location>
</feature>
<dbReference type="InParanoid" id="A0A4S2MX72"/>
<dbReference type="InterPro" id="IPR003959">
    <property type="entry name" value="ATPase_AAA_core"/>
</dbReference>
<proteinExistence type="inferred from homology"/>
<evidence type="ECO:0000256" key="2">
    <source>
        <dbReference type="ARBA" id="ARBA00022741"/>
    </source>
</evidence>
<dbReference type="InterPro" id="IPR003960">
    <property type="entry name" value="ATPase_AAA_CS"/>
</dbReference>
<feature type="region of interest" description="Disordered" evidence="4">
    <location>
        <begin position="130"/>
        <end position="350"/>
    </location>
</feature>
<organism evidence="6 7">
    <name type="scientific">Ascodesmis nigricans</name>
    <dbReference type="NCBI Taxonomy" id="341454"/>
    <lineage>
        <taxon>Eukaryota</taxon>
        <taxon>Fungi</taxon>
        <taxon>Dikarya</taxon>
        <taxon>Ascomycota</taxon>
        <taxon>Pezizomycotina</taxon>
        <taxon>Pezizomycetes</taxon>
        <taxon>Pezizales</taxon>
        <taxon>Ascodesmidaceae</taxon>
        <taxon>Ascodesmis</taxon>
    </lineage>
</organism>